<evidence type="ECO:0000313" key="2">
    <source>
        <dbReference type="Proteomes" id="UP000036426"/>
    </source>
</evidence>
<dbReference type="EMBL" id="LDOV01000004">
    <property type="protein sequence ID" value="KLV02723.1"/>
    <property type="molecule type" value="Genomic_DNA"/>
</dbReference>
<protein>
    <recommendedName>
        <fullName evidence="3">MSHA biogenesis protein MshC</fullName>
    </recommendedName>
</protein>
<sequence>MIELIVVVILLGILAVTASSRLIGRSSFDAIVVRDQAIALARQIQREGMDVVLASNAVPEHVGLYIGLNVLGSPVCATNVAATSCLSTTHDKVSFSFSPSHRMLSDNAMTLHFDWLGRPMTVETNPFQRACTPNRCEITITARNGETAMLCINAEGLINDCAI</sequence>
<gene>
    <name evidence="1" type="ORF">ABT58_02350</name>
</gene>
<name>A0A0J1GSM8_9GAMM</name>
<dbReference type="AlphaFoldDB" id="A0A0J1GSM8"/>
<evidence type="ECO:0000313" key="1">
    <source>
        <dbReference type="EMBL" id="KLV02723.1"/>
    </source>
</evidence>
<reference evidence="1 2" key="1">
    <citation type="submission" date="2015-05" db="EMBL/GenBank/DDBJ databases">
        <title>Photobacterium galathea sp. nov.</title>
        <authorList>
            <person name="Machado H."/>
            <person name="Gram L."/>
        </authorList>
    </citation>
    <scope>NUCLEOTIDE SEQUENCE [LARGE SCALE GENOMIC DNA]</scope>
    <source>
        <strain evidence="1 2">DSM 25995</strain>
    </source>
</reference>
<proteinExistence type="predicted"/>
<evidence type="ECO:0008006" key="3">
    <source>
        <dbReference type="Google" id="ProtNLM"/>
    </source>
</evidence>
<organism evidence="1 2">
    <name type="scientific">Photobacterium aphoticum</name>
    <dbReference type="NCBI Taxonomy" id="754436"/>
    <lineage>
        <taxon>Bacteria</taxon>
        <taxon>Pseudomonadati</taxon>
        <taxon>Pseudomonadota</taxon>
        <taxon>Gammaproteobacteria</taxon>
        <taxon>Vibrionales</taxon>
        <taxon>Vibrionaceae</taxon>
        <taxon>Photobacterium</taxon>
    </lineage>
</organism>
<dbReference type="PATRIC" id="fig|754436.4.peg.498"/>
<comment type="caution">
    <text evidence="1">The sequence shown here is derived from an EMBL/GenBank/DDBJ whole genome shotgun (WGS) entry which is preliminary data.</text>
</comment>
<dbReference type="Proteomes" id="UP000036426">
    <property type="component" value="Unassembled WGS sequence"/>
</dbReference>
<accession>A0A0J1GSM8</accession>
<keyword evidence="2" id="KW-1185">Reference proteome</keyword>